<comment type="caution">
    <text evidence="1">The sequence shown here is derived from an EMBL/GenBank/DDBJ whole genome shotgun (WGS) entry which is preliminary data.</text>
</comment>
<accession>A0ABY3ELQ0</accession>
<sequence length="218" mass="24313">MPLAHVRIAKEGYFMRRHSSFLGFFLPRMARPSALLTGRRASDCQVLYISVSRRIVRSSAMLAMAVAISGCAVAPESSIDARAKSVNYTEDYIHRYSIMKLSGEPYGIGGSQVKPFSWGSAGTGGCCVWLPGVGRSIKVEWQVGQFHDLRPHWKTFSKDVVIIGEAPSKANAEGYLIIRFFEGHEIEAEFVQREKFHPANPRTDAAFSGKRLMRRKGE</sequence>
<evidence type="ECO:0000313" key="1">
    <source>
        <dbReference type="EMBL" id="TSP11688.1"/>
    </source>
</evidence>
<reference evidence="1 2" key="1">
    <citation type="submission" date="2019-05" db="EMBL/GenBank/DDBJ databases">
        <title>Whole genome sequence analysis of Cupriavidus campinensis S14E4C strain.</title>
        <authorList>
            <person name="Abbaszade G."/>
            <person name="Szabo A."/>
            <person name="Toumi M."/>
            <person name="Toth E."/>
        </authorList>
    </citation>
    <scope>NUCLEOTIDE SEQUENCE [LARGE SCALE GENOMIC DNA]</scope>
    <source>
        <strain evidence="1 2">S14E4C</strain>
    </source>
</reference>
<name>A0ABY3ELQ0_9BURK</name>
<dbReference type="Proteomes" id="UP000318943">
    <property type="component" value="Unassembled WGS sequence"/>
</dbReference>
<gene>
    <name evidence="1" type="ORF">FGG12_16490</name>
</gene>
<organism evidence="1 2">
    <name type="scientific">Cupriavidus campinensis</name>
    <dbReference type="NCBI Taxonomy" id="151783"/>
    <lineage>
        <taxon>Bacteria</taxon>
        <taxon>Pseudomonadati</taxon>
        <taxon>Pseudomonadota</taxon>
        <taxon>Betaproteobacteria</taxon>
        <taxon>Burkholderiales</taxon>
        <taxon>Burkholderiaceae</taxon>
        <taxon>Cupriavidus</taxon>
    </lineage>
</organism>
<dbReference type="EMBL" id="VCIZ01000009">
    <property type="protein sequence ID" value="TSP11688.1"/>
    <property type="molecule type" value="Genomic_DNA"/>
</dbReference>
<protein>
    <submittedName>
        <fullName evidence="1">DUF3304 domain-containing protein</fullName>
    </submittedName>
</protein>
<proteinExistence type="predicted"/>
<evidence type="ECO:0000313" key="2">
    <source>
        <dbReference type="Proteomes" id="UP000318943"/>
    </source>
</evidence>
<keyword evidence="2" id="KW-1185">Reference proteome</keyword>